<proteinExistence type="predicted"/>
<gene>
    <name evidence="3" type="ORF">ACFFU4_03345</name>
</gene>
<feature type="chain" id="PRO_5045415755" evidence="2">
    <location>
        <begin position="18"/>
        <end position="276"/>
    </location>
</feature>
<feature type="transmembrane region" description="Helical" evidence="1">
    <location>
        <begin position="224"/>
        <end position="244"/>
    </location>
</feature>
<name>A0ABV5HWI6_9RHOB</name>
<evidence type="ECO:0000313" key="4">
    <source>
        <dbReference type="Proteomes" id="UP001589670"/>
    </source>
</evidence>
<dbReference type="RefSeq" id="WP_377067041.1">
    <property type="nucleotide sequence ID" value="NZ_JBHMEC010000006.1"/>
</dbReference>
<keyword evidence="1" id="KW-0812">Transmembrane</keyword>
<organism evidence="3 4">
    <name type="scientific">Roseovarius ramblicola</name>
    <dbReference type="NCBI Taxonomy" id="2022336"/>
    <lineage>
        <taxon>Bacteria</taxon>
        <taxon>Pseudomonadati</taxon>
        <taxon>Pseudomonadota</taxon>
        <taxon>Alphaproteobacteria</taxon>
        <taxon>Rhodobacterales</taxon>
        <taxon>Roseobacteraceae</taxon>
        <taxon>Roseovarius</taxon>
    </lineage>
</organism>
<keyword evidence="4" id="KW-1185">Reference proteome</keyword>
<evidence type="ECO:0000313" key="3">
    <source>
        <dbReference type="EMBL" id="MFB9148784.1"/>
    </source>
</evidence>
<comment type="caution">
    <text evidence="3">The sequence shown here is derived from an EMBL/GenBank/DDBJ whole genome shotgun (WGS) entry which is preliminary data.</text>
</comment>
<feature type="signal peptide" evidence="2">
    <location>
        <begin position="1"/>
        <end position="17"/>
    </location>
</feature>
<feature type="transmembrane region" description="Helical" evidence="1">
    <location>
        <begin position="192"/>
        <end position="218"/>
    </location>
</feature>
<dbReference type="Proteomes" id="UP001589670">
    <property type="component" value="Unassembled WGS sequence"/>
</dbReference>
<reference evidence="3 4" key="1">
    <citation type="submission" date="2024-09" db="EMBL/GenBank/DDBJ databases">
        <authorList>
            <person name="Sun Q."/>
            <person name="Mori K."/>
        </authorList>
    </citation>
    <scope>NUCLEOTIDE SEQUENCE [LARGE SCALE GENOMIC DNA]</scope>
    <source>
        <strain evidence="3 4">CECT 9424</strain>
    </source>
</reference>
<evidence type="ECO:0000256" key="1">
    <source>
        <dbReference type="SAM" id="Phobius"/>
    </source>
</evidence>
<keyword evidence="1" id="KW-1133">Transmembrane helix</keyword>
<feature type="transmembrane region" description="Helical" evidence="1">
    <location>
        <begin position="65"/>
        <end position="83"/>
    </location>
</feature>
<feature type="transmembrane region" description="Helical" evidence="1">
    <location>
        <begin position="135"/>
        <end position="154"/>
    </location>
</feature>
<protein>
    <submittedName>
        <fullName evidence="3">Uncharacterized protein</fullName>
    </submittedName>
</protein>
<keyword evidence="1" id="KW-0472">Membrane</keyword>
<keyword evidence="2" id="KW-0732">Signal</keyword>
<feature type="transmembrane region" description="Helical" evidence="1">
    <location>
        <begin position="27"/>
        <end position="44"/>
    </location>
</feature>
<accession>A0ABV5HWI6</accession>
<sequence>MARALLLAMLVATPALIVPFTHPATAQVVLVLALLAAVFTAMEYNSRYPGMLEFRFAPPYNRLRFFTLAAILVALSFMLRGQVVPTALSGGLNGAAAWLADLVDLPWSPVRLMVMLLPAEAEAGLADVLRRAASLAYVLSLGMVLIFAVFVRFLGWPTRSGPFNVWINLPLFDPTGGGDVLHRLRRDAGVNLLLGLLLPLAIPAIVRIATAVVGPVSLTDPQTLIWTVSAWAFLPASLLMRGIAMQRIAAMIEDKRRRSYAAARSPVEEGRALQGV</sequence>
<evidence type="ECO:0000256" key="2">
    <source>
        <dbReference type="SAM" id="SignalP"/>
    </source>
</evidence>
<dbReference type="EMBL" id="JBHMEC010000006">
    <property type="protein sequence ID" value="MFB9148784.1"/>
    <property type="molecule type" value="Genomic_DNA"/>
</dbReference>